<dbReference type="SUPFAM" id="SSF56112">
    <property type="entry name" value="Protein kinase-like (PK-like)"/>
    <property type="match status" value="1"/>
</dbReference>
<reference evidence="4" key="1">
    <citation type="journal article" date="2020" name="bioRxiv">
        <title>Comparative genomics of Chlamydomonas.</title>
        <authorList>
            <person name="Craig R.J."/>
            <person name="Hasan A.R."/>
            <person name="Ness R.W."/>
            <person name="Keightley P.D."/>
        </authorList>
    </citation>
    <scope>NUCLEOTIDE SEQUENCE</scope>
    <source>
        <strain evidence="4">CCAP 11/70</strain>
    </source>
</reference>
<sequence length="722" mass="75834">MSGSGETQHRDACRPPTDWRDIPLLQQYYLTKQIGKGGFSEVWAAKTKESTEPGSKAPEVVAVKVVQLTCADLEPEEIATLLAEAKFLRNLDCPYLLKCREVVATKDWLVLVLEYLTGGEMFQHIHKIKKYDEMEAARLFAQLENIMFTMPVEKAEAEGKPLRIKIIDLGMSAQYDAKKPLIGCVGTPGFVSPEVWHDKPHTFALDVYALGVVLFVMLTGRKHFNNAEIKNMTYLNRSIKDAPGLQDERFLSLSEPAKQLLMAMLADSPEERPTCMEVLHHPFITAVDSDQEAHRQIGEGVRKRMRELAQLGRVRGLQYALRAPKPGSGDHRALMQELEARRRRLREAGNFDTSAAHMVKAAGRGPRPAGPAAAATAPLSVENVLLEAPEGESRHSSAKAREPFAGAPHVPGNANVDEGDERLSAALVAATAKRLAAAPPGRPGAGDSLYGDSTYDAASRQPEGAAAPNPLHAKAPQPRASRRPLPSFDGLLAASRRFGRPGSDAIVAAAARGRTISDAGDFASGVGVTRRINSATDLALLAAAAGQTAAPGRSRVDLVNALAPALTHCSSMPVVGAGGLAALGLGGIAAGGAAADAAGTGDQVVEGGSPMAMAALVEQALMLRCMSANPATLELMRHQGTIDRLLAAALAGELEGLEGLLPQPAPPSSAAAPAKKPEPGQRQVQQGQGQGNAGSAKALKAWPSGGAAALAPAAGAVGATAK</sequence>
<feature type="region of interest" description="Disordered" evidence="2">
    <location>
        <begin position="434"/>
        <end position="487"/>
    </location>
</feature>
<dbReference type="InterPro" id="IPR000719">
    <property type="entry name" value="Prot_kinase_dom"/>
</dbReference>
<dbReference type="InterPro" id="IPR017441">
    <property type="entry name" value="Protein_kinase_ATP_BS"/>
</dbReference>
<keyword evidence="5" id="KW-1185">Reference proteome</keyword>
<evidence type="ECO:0000313" key="5">
    <source>
        <dbReference type="Proteomes" id="UP000612055"/>
    </source>
</evidence>
<dbReference type="Proteomes" id="UP000612055">
    <property type="component" value="Unassembled WGS sequence"/>
</dbReference>
<dbReference type="GO" id="GO:0005524">
    <property type="term" value="F:ATP binding"/>
    <property type="evidence" value="ECO:0007669"/>
    <property type="project" value="UniProtKB-UniRule"/>
</dbReference>
<feature type="region of interest" description="Disordered" evidence="2">
    <location>
        <begin position="658"/>
        <end position="698"/>
    </location>
</feature>
<dbReference type="OrthoDB" id="504170at2759"/>
<accession>A0A835XTL7</accession>
<dbReference type="PROSITE" id="PS00107">
    <property type="entry name" value="PROTEIN_KINASE_ATP"/>
    <property type="match status" value="1"/>
</dbReference>
<dbReference type="PANTHER" id="PTHR24347">
    <property type="entry name" value="SERINE/THREONINE-PROTEIN KINASE"/>
    <property type="match status" value="1"/>
</dbReference>
<evidence type="ECO:0000259" key="3">
    <source>
        <dbReference type="PROSITE" id="PS50011"/>
    </source>
</evidence>
<feature type="region of interest" description="Disordered" evidence="2">
    <location>
        <begin position="389"/>
        <end position="417"/>
    </location>
</feature>
<dbReference type="Pfam" id="PF00069">
    <property type="entry name" value="Pkinase"/>
    <property type="match status" value="1"/>
</dbReference>
<feature type="binding site" evidence="1">
    <location>
        <position position="64"/>
    </location>
    <ligand>
        <name>ATP</name>
        <dbReference type="ChEBI" id="CHEBI:30616"/>
    </ligand>
</feature>
<evidence type="ECO:0000256" key="2">
    <source>
        <dbReference type="SAM" id="MobiDB-lite"/>
    </source>
</evidence>
<evidence type="ECO:0000313" key="4">
    <source>
        <dbReference type="EMBL" id="KAG2489465.1"/>
    </source>
</evidence>
<feature type="domain" description="Protein kinase" evidence="3">
    <location>
        <begin position="28"/>
        <end position="284"/>
    </location>
</feature>
<dbReference type="GO" id="GO:0004672">
    <property type="term" value="F:protein kinase activity"/>
    <property type="evidence" value="ECO:0007669"/>
    <property type="project" value="InterPro"/>
</dbReference>
<dbReference type="InterPro" id="IPR011009">
    <property type="entry name" value="Kinase-like_dom_sf"/>
</dbReference>
<protein>
    <recommendedName>
        <fullName evidence="3">Protein kinase domain-containing protein</fullName>
    </recommendedName>
</protein>
<gene>
    <name evidence="4" type="ORF">HYH03_012101</name>
</gene>
<feature type="compositionally biased region" description="Basic and acidic residues" evidence="2">
    <location>
        <begin position="391"/>
        <end position="402"/>
    </location>
</feature>
<dbReference type="EMBL" id="JAEHOE010000073">
    <property type="protein sequence ID" value="KAG2489465.1"/>
    <property type="molecule type" value="Genomic_DNA"/>
</dbReference>
<keyword evidence="1" id="KW-0067">ATP-binding</keyword>
<comment type="caution">
    <text evidence="4">The sequence shown here is derived from an EMBL/GenBank/DDBJ whole genome shotgun (WGS) entry which is preliminary data.</text>
</comment>
<name>A0A835XTL7_9CHLO</name>
<feature type="compositionally biased region" description="Low complexity" evidence="2">
    <location>
        <begin position="668"/>
        <end position="687"/>
    </location>
</feature>
<keyword evidence="1" id="KW-0547">Nucleotide-binding</keyword>
<dbReference type="AlphaFoldDB" id="A0A835XTL7"/>
<proteinExistence type="predicted"/>
<organism evidence="4 5">
    <name type="scientific">Edaphochlamys debaryana</name>
    <dbReference type="NCBI Taxonomy" id="47281"/>
    <lineage>
        <taxon>Eukaryota</taxon>
        <taxon>Viridiplantae</taxon>
        <taxon>Chlorophyta</taxon>
        <taxon>core chlorophytes</taxon>
        <taxon>Chlorophyceae</taxon>
        <taxon>CS clade</taxon>
        <taxon>Chlamydomonadales</taxon>
        <taxon>Chlamydomonadales incertae sedis</taxon>
        <taxon>Edaphochlamys</taxon>
    </lineage>
</organism>
<dbReference type="PROSITE" id="PS50011">
    <property type="entry name" value="PROTEIN_KINASE_DOM"/>
    <property type="match status" value="1"/>
</dbReference>
<evidence type="ECO:0000256" key="1">
    <source>
        <dbReference type="PROSITE-ProRule" id="PRU10141"/>
    </source>
</evidence>
<dbReference type="Gene3D" id="1.10.510.10">
    <property type="entry name" value="Transferase(Phosphotransferase) domain 1"/>
    <property type="match status" value="2"/>
</dbReference>